<evidence type="ECO:0000313" key="2">
    <source>
        <dbReference type="EMBL" id="EPR13578.1"/>
    </source>
</evidence>
<dbReference type="Proteomes" id="UP000016860">
    <property type="component" value="Unassembled WGS sequence"/>
</dbReference>
<dbReference type="Gene3D" id="3.40.50.1820">
    <property type="entry name" value="alpha/beta hydrolase"/>
    <property type="match status" value="1"/>
</dbReference>
<dbReference type="STRING" id="1330534.L323_03755"/>
<gene>
    <name evidence="2" type="ORF">L323_03755</name>
</gene>
<dbReference type="Pfam" id="PF12146">
    <property type="entry name" value="Hydrolase_4"/>
    <property type="match status" value="1"/>
</dbReference>
<dbReference type="InterPro" id="IPR029058">
    <property type="entry name" value="AB_hydrolase_fold"/>
</dbReference>
<dbReference type="PANTHER" id="PTHR11614">
    <property type="entry name" value="PHOSPHOLIPASE-RELATED"/>
    <property type="match status" value="1"/>
</dbReference>
<dbReference type="PATRIC" id="fig|1330534.3.peg.749"/>
<evidence type="ECO:0000259" key="1">
    <source>
        <dbReference type="Pfam" id="PF12146"/>
    </source>
</evidence>
<feature type="domain" description="Serine aminopeptidase S33" evidence="1">
    <location>
        <begin position="28"/>
        <end position="286"/>
    </location>
</feature>
<dbReference type="InterPro" id="IPR022742">
    <property type="entry name" value="Hydrolase_4"/>
</dbReference>
<organism evidence="2 3">
    <name type="scientific">Ruminiclostridium papyrosolvens C7</name>
    <dbReference type="NCBI Taxonomy" id="1330534"/>
    <lineage>
        <taxon>Bacteria</taxon>
        <taxon>Bacillati</taxon>
        <taxon>Bacillota</taxon>
        <taxon>Clostridia</taxon>
        <taxon>Eubacteriales</taxon>
        <taxon>Oscillospiraceae</taxon>
        <taxon>Ruminiclostridium</taxon>
    </lineage>
</organism>
<protein>
    <recommendedName>
        <fullName evidence="1">Serine aminopeptidase S33 domain-containing protein</fullName>
    </recommendedName>
</protein>
<dbReference type="EMBL" id="ATAY01000019">
    <property type="protein sequence ID" value="EPR13578.1"/>
    <property type="molecule type" value="Genomic_DNA"/>
</dbReference>
<name>U4R6K6_9FIRM</name>
<dbReference type="SUPFAM" id="SSF53474">
    <property type="entry name" value="alpha/beta-Hydrolases"/>
    <property type="match status" value="1"/>
</dbReference>
<dbReference type="AlphaFoldDB" id="U4R6K6"/>
<evidence type="ECO:0000313" key="3">
    <source>
        <dbReference type="Proteomes" id="UP000016860"/>
    </source>
</evidence>
<comment type="caution">
    <text evidence="2">The sequence shown here is derived from an EMBL/GenBank/DDBJ whole genome shotgun (WGS) entry which is preliminary data.</text>
</comment>
<dbReference type="InterPro" id="IPR051044">
    <property type="entry name" value="MAG_DAG_Lipase"/>
</dbReference>
<accession>U4R6K6</accession>
<proteinExistence type="predicted"/>
<reference evidence="2 3" key="1">
    <citation type="journal article" date="2013" name="Genome Announc.">
        <title>Draft Genome Sequence of the Cellulolytic Bacterium Clostridium papyrosolvens C7 (ATCC 700395).</title>
        <authorList>
            <person name="Zepeda V."/>
            <person name="Dassa B."/>
            <person name="Borovok I."/>
            <person name="Lamed R."/>
            <person name="Bayer E.A."/>
            <person name="Cate J.H."/>
        </authorList>
    </citation>
    <scope>NUCLEOTIDE SEQUENCE [LARGE SCALE GENOMIC DNA]</scope>
    <source>
        <strain evidence="2 3">C7</strain>
    </source>
</reference>
<dbReference type="RefSeq" id="WP_020814365.1">
    <property type="nucleotide sequence ID" value="NZ_ATAY01000019.1"/>
</dbReference>
<sequence>MGNSQSFYFSSFDGTTLYVKHWYSIKSQKKGLILIAHGLGETADYYDDFCTEAIGYGFDVVIPEARGHGKTAGEKGGNPGKDSMHNMVEDLNELLQAVKRDNSYNKVVLLGHSLGSLVAQLFAIKYSEQLIGLVLTGIPYLDNINELLAIVNREIESRGLKAPCTDAFQTLFSGINKPFEPVKTDLDWITSDENMVKESLALPSTFVLFSNEFYRDFFKSVKETNETANWHNISSSCSILLLSGGMDAMSQYGRSIKEKYTQLTAIGIKNLRYKIYENLRHSILREVSRQEVIRDILEWIRLRI</sequence>
<dbReference type="OrthoDB" id="9806902at2"/>